<protein>
    <recommendedName>
        <fullName evidence="2">EamA domain-containing protein</fullName>
    </recommendedName>
</protein>
<dbReference type="EMBL" id="DF820474">
    <property type="protein sequence ID" value="GAK60642.1"/>
    <property type="molecule type" value="Genomic_DNA"/>
</dbReference>
<feature type="transmembrane region" description="Helical" evidence="1">
    <location>
        <begin position="155"/>
        <end position="177"/>
    </location>
</feature>
<dbReference type="GO" id="GO:0016020">
    <property type="term" value="C:membrane"/>
    <property type="evidence" value="ECO:0007669"/>
    <property type="project" value="InterPro"/>
</dbReference>
<organism evidence="3">
    <name type="scientific">Vecturithrix granuli</name>
    <dbReference type="NCBI Taxonomy" id="1499967"/>
    <lineage>
        <taxon>Bacteria</taxon>
        <taxon>Candidatus Moduliflexota</taxon>
        <taxon>Candidatus Vecturitrichia</taxon>
        <taxon>Candidatus Vecturitrichales</taxon>
        <taxon>Candidatus Vecturitrichaceae</taxon>
        <taxon>Candidatus Vecturithrix</taxon>
    </lineage>
</organism>
<dbReference type="STRING" id="1499967.U27_00539"/>
<proteinExistence type="predicted"/>
<feature type="transmembrane region" description="Helical" evidence="1">
    <location>
        <begin position="128"/>
        <end position="148"/>
    </location>
</feature>
<evidence type="ECO:0000313" key="4">
    <source>
        <dbReference type="Proteomes" id="UP000030661"/>
    </source>
</evidence>
<dbReference type="PROSITE" id="PS51257">
    <property type="entry name" value="PROKAR_LIPOPROTEIN"/>
    <property type="match status" value="1"/>
</dbReference>
<feature type="transmembrane region" description="Helical" evidence="1">
    <location>
        <begin position="289"/>
        <end position="305"/>
    </location>
</feature>
<feature type="transmembrane region" description="Helical" evidence="1">
    <location>
        <begin position="42"/>
        <end position="64"/>
    </location>
</feature>
<feature type="transmembrane region" description="Helical" evidence="1">
    <location>
        <begin position="189"/>
        <end position="211"/>
    </location>
</feature>
<dbReference type="Pfam" id="PF00892">
    <property type="entry name" value="EamA"/>
    <property type="match status" value="1"/>
</dbReference>
<keyword evidence="1" id="KW-0472">Membrane</keyword>
<evidence type="ECO:0000313" key="3">
    <source>
        <dbReference type="EMBL" id="GAK60642.1"/>
    </source>
</evidence>
<dbReference type="InterPro" id="IPR000620">
    <property type="entry name" value="EamA_dom"/>
</dbReference>
<sequence length="308" mass="33599">MIKTAMLTFLPGILLGLVGSCNFSVAFLGSRIFYEKSGQSPFNLLILSYIQMGIFSIVLLPFVWQNTLLSWQILPPLLGFAFFGMSGQLTFFLALRYAQSSQVTPLLALKILIIAGGSVLILQKNLSFLQWLSVAICFTAALALNFSGVAMPVRALLYVIVTCCAYTCADICVTLLIRRLESLAVAHSALLATCLAYGVSGIVGALLMIKIWQDLRLTRPWKYALYFSTPYFLADICIFATFKLVGPVLANILMSTRGITSILLASIIARKNMAYLEQPTTTAVTIRRLLAAALLTLAIALYVIGEPA</sequence>
<dbReference type="AlphaFoldDB" id="A0A081C7T7"/>
<feature type="transmembrane region" description="Helical" evidence="1">
    <location>
        <begin position="6"/>
        <end position="30"/>
    </location>
</feature>
<feature type="domain" description="EamA" evidence="2">
    <location>
        <begin position="11"/>
        <end position="145"/>
    </location>
</feature>
<dbReference type="Proteomes" id="UP000030661">
    <property type="component" value="Unassembled WGS sequence"/>
</dbReference>
<keyword evidence="1" id="KW-1133">Transmembrane helix</keyword>
<accession>A0A081C7T7</accession>
<keyword evidence="1" id="KW-0812">Transmembrane</keyword>
<feature type="transmembrane region" description="Helical" evidence="1">
    <location>
        <begin position="248"/>
        <end position="269"/>
    </location>
</feature>
<feature type="transmembrane region" description="Helical" evidence="1">
    <location>
        <begin position="223"/>
        <end position="242"/>
    </location>
</feature>
<gene>
    <name evidence="3" type="ORF">U27_00539</name>
</gene>
<evidence type="ECO:0000259" key="2">
    <source>
        <dbReference type="Pfam" id="PF00892"/>
    </source>
</evidence>
<feature type="transmembrane region" description="Helical" evidence="1">
    <location>
        <begin position="76"/>
        <end position="94"/>
    </location>
</feature>
<name>A0A081C7T7_VECG1</name>
<reference evidence="3" key="1">
    <citation type="journal article" date="2015" name="PeerJ">
        <title>First genomic representation of candidate bacterial phylum KSB3 points to enhanced environmental sensing as a trigger of wastewater bulking.</title>
        <authorList>
            <person name="Sekiguchi Y."/>
            <person name="Ohashi A."/>
            <person name="Parks D.H."/>
            <person name="Yamauchi T."/>
            <person name="Tyson G.W."/>
            <person name="Hugenholtz P."/>
        </authorList>
    </citation>
    <scope>NUCLEOTIDE SEQUENCE [LARGE SCALE GENOMIC DNA]</scope>
</reference>
<dbReference type="HOGENOM" id="CLU_902122_0_0_0"/>
<evidence type="ECO:0000256" key="1">
    <source>
        <dbReference type="SAM" id="Phobius"/>
    </source>
</evidence>
<dbReference type="eggNOG" id="COG0697">
    <property type="taxonomic scope" value="Bacteria"/>
</dbReference>
<dbReference type="SUPFAM" id="SSF103481">
    <property type="entry name" value="Multidrug resistance efflux transporter EmrE"/>
    <property type="match status" value="1"/>
</dbReference>
<keyword evidence="4" id="KW-1185">Reference proteome</keyword>
<dbReference type="InterPro" id="IPR037185">
    <property type="entry name" value="EmrE-like"/>
</dbReference>
<feature type="transmembrane region" description="Helical" evidence="1">
    <location>
        <begin position="106"/>
        <end position="122"/>
    </location>
</feature>